<keyword evidence="3" id="KW-1185">Reference proteome</keyword>
<evidence type="ECO:0000313" key="3">
    <source>
        <dbReference type="Proteomes" id="UP000324748"/>
    </source>
</evidence>
<feature type="region of interest" description="Disordered" evidence="1">
    <location>
        <begin position="39"/>
        <end position="79"/>
    </location>
</feature>
<dbReference type="EMBL" id="VSWC01000144">
    <property type="protein sequence ID" value="KAA1078207.1"/>
    <property type="molecule type" value="Genomic_DNA"/>
</dbReference>
<comment type="caution">
    <text evidence="2">The sequence shown here is derived from an EMBL/GenBank/DDBJ whole genome shotgun (WGS) entry which is preliminary data.</text>
</comment>
<dbReference type="AlphaFoldDB" id="A0A5B0MMA6"/>
<organism evidence="2 3">
    <name type="scientific">Puccinia graminis f. sp. tritici</name>
    <dbReference type="NCBI Taxonomy" id="56615"/>
    <lineage>
        <taxon>Eukaryota</taxon>
        <taxon>Fungi</taxon>
        <taxon>Dikarya</taxon>
        <taxon>Basidiomycota</taxon>
        <taxon>Pucciniomycotina</taxon>
        <taxon>Pucciniomycetes</taxon>
        <taxon>Pucciniales</taxon>
        <taxon>Pucciniaceae</taxon>
        <taxon>Puccinia</taxon>
    </lineage>
</organism>
<reference evidence="2 3" key="1">
    <citation type="submission" date="2019-05" db="EMBL/GenBank/DDBJ databases">
        <title>Emergence of the Ug99 lineage of the wheat stem rust pathogen through somatic hybridization.</title>
        <authorList>
            <person name="Li F."/>
            <person name="Upadhyaya N.M."/>
            <person name="Sperschneider J."/>
            <person name="Matny O."/>
            <person name="Nguyen-Phuc H."/>
            <person name="Mago R."/>
            <person name="Raley C."/>
            <person name="Miller M.E."/>
            <person name="Silverstein K.A.T."/>
            <person name="Henningsen E."/>
            <person name="Hirsch C.D."/>
            <person name="Visser B."/>
            <person name="Pretorius Z.A."/>
            <person name="Steffenson B.J."/>
            <person name="Schwessinger B."/>
            <person name="Dodds P.N."/>
            <person name="Figueroa M."/>
        </authorList>
    </citation>
    <scope>NUCLEOTIDE SEQUENCE [LARGE SCALE GENOMIC DNA]</scope>
    <source>
        <strain evidence="2">21-0</strain>
    </source>
</reference>
<feature type="compositionally biased region" description="Polar residues" evidence="1">
    <location>
        <begin position="67"/>
        <end position="79"/>
    </location>
</feature>
<protein>
    <submittedName>
        <fullName evidence="2">Uncharacterized protein</fullName>
    </submittedName>
</protein>
<proteinExistence type="predicted"/>
<evidence type="ECO:0000313" key="2">
    <source>
        <dbReference type="EMBL" id="KAA1078207.1"/>
    </source>
</evidence>
<dbReference type="Proteomes" id="UP000324748">
    <property type="component" value="Unassembled WGS sequence"/>
</dbReference>
<accession>A0A5B0MMA6</accession>
<name>A0A5B0MMA6_PUCGR</name>
<sequence length="79" mass="8558">MENPIDDAGRSWKSEVVEALVGTDNPALSAAAAAFFQISRDHRTKTRPPNGRKTAWAPPKGLCSKTRLPNHSTPTQESS</sequence>
<gene>
    <name evidence="2" type="ORF">PGT21_030595</name>
</gene>
<evidence type="ECO:0000256" key="1">
    <source>
        <dbReference type="SAM" id="MobiDB-lite"/>
    </source>
</evidence>